<keyword evidence="1" id="KW-1133">Transmembrane helix</keyword>
<gene>
    <name evidence="2" type="ORF">BAJUN_02650</name>
</gene>
<dbReference type="Proteomes" id="UP001057427">
    <property type="component" value="Segment"/>
</dbReference>
<name>A0A9E7STE0_9CAUD</name>
<sequence>MSQDNLQGFPASPGDPLIVRMLAEMQSSQTRTREDTIEIKGAVKSMSEAVTRVEKRQEAFEKEVDQRIESEHRKNNAKMVEIAREVKTIREERIAEKAQWRGPEKVIGILVLVASALGAIVAIKAFFFP</sequence>
<keyword evidence="3" id="KW-1185">Reference proteome</keyword>
<feature type="transmembrane region" description="Helical" evidence="1">
    <location>
        <begin position="106"/>
        <end position="127"/>
    </location>
</feature>
<evidence type="ECO:0000313" key="3">
    <source>
        <dbReference type="Proteomes" id="UP001057427"/>
    </source>
</evidence>
<keyword evidence="1" id="KW-0472">Membrane</keyword>
<proteinExistence type="predicted"/>
<accession>A0A9E7STE0</accession>
<reference evidence="2" key="1">
    <citation type="submission" date="2022-05" db="EMBL/GenBank/DDBJ databases">
        <authorList>
            <person name="Friedrich I."/>
            <person name="Poehlein A."/>
            <person name="Schneider D."/>
            <person name="Hertel R."/>
            <person name="Daniel R."/>
        </authorList>
    </citation>
    <scope>NUCLEOTIDE SEQUENCE</scope>
</reference>
<dbReference type="EMBL" id="ON529858">
    <property type="protein sequence ID" value="UTC29871.1"/>
    <property type="molecule type" value="Genomic_DNA"/>
</dbReference>
<protein>
    <submittedName>
        <fullName evidence="2">Uncharacterized protein</fullName>
    </submittedName>
</protein>
<keyword evidence="1" id="KW-0812">Transmembrane</keyword>
<evidence type="ECO:0000256" key="1">
    <source>
        <dbReference type="SAM" id="Phobius"/>
    </source>
</evidence>
<organism evidence="2 3">
    <name type="scientific">Brevundimonas phage vB_BgoS-Bajun</name>
    <dbReference type="NCBI Taxonomy" id="2948594"/>
    <lineage>
        <taxon>Viruses</taxon>
        <taxon>Duplodnaviria</taxon>
        <taxon>Heunggongvirae</taxon>
        <taxon>Uroviricota</taxon>
        <taxon>Caudoviricetes</taxon>
        <taxon>Dolichocephalovirinae</taxon>
    </lineage>
</organism>
<evidence type="ECO:0000313" key="2">
    <source>
        <dbReference type="EMBL" id="UTC29871.1"/>
    </source>
</evidence>